<reference evidence="3 4" key="1">
    <citation type="submission" date="2024-04" db="EMBL/GenBank/DDBJ databases">
        <authorList>
            <person name="Fracassetti M."/>
        </authorList>
    </citation>
    <scope>NUCLEOTIDE SEQUENCE [LARGE SCALE GENOMIC DNA]</scope>
</reference>
<organism evidence="3 4">
    <name type="scientific">Linum trigynum</name>
    <dbReference type="NCBI Taxonomy" id="586398"/>
    <lineage>
        <taxon>Eukaryota</taxon>
        <taxon>Viridiplantae</taxon>
        <taxon>Streptophyta</taxon>
        <taxon>Embryophyta</taxon>
        <taxon>Tracheophyta</taxon>
        <taxon>Spermatophyta</taxon>
        <taxon>Magnoliopsida</taxon>
        <taxon>eudicotyledons</taxon>
        <taxon>Gunneridae</taxon>
        <taxon>Pentapetalae</taxon>
        <taxon>rosids</taxon>
        <taxon>fabids</taxon>
        <taxon>Malpighiales</taxon>
        <taxon>Linaceae</taxon>
        <taxon>Linum</taxon>
    </lineage>
</organism>
<feature type="compositionally biased region" description="Polar residues" evidence="2">
    <location>
        <begin position="94"/>
        <end position="107"/>
    </location>
</feature>
<keyword evidence="1" id="KW-0175">Coiled coil</keyword>
<dbReference type="AlphaFoldDB" id="A0AAV2EDD7"/>
<feature type="region of interest" description="Disordered" evidence="2">
    <location>
        <begin position="88"/>
        <end position="132"/>
    </location>
</feature>
<evidence type="ECO:0000256" key="1">
    <source>
        <dbReference type="SAM" id="Coils"/>
    </source>
</evidence>
<protein>
    <submittedName>
        <fullName evidence="3">Uncharacterized protein</fullName>
    </submittedName>
</protein>
<accession>A0AAV2EDD7</accession>
<feature type="coiled-coil region" evidence="1">
    <location>
        <begin position="27"/>
        <end position="83"/>
    </location>
</feature>
<dbReference type="Proteomes" id="UP001497516">
    <property type="component" value="Chromosome 4"/>
</dbReference>
<sequence>MGKTRATSADDMENDPLVRVQETEGRLETLEGWVNQLAEQLKGMERKLNHKINGVANAVAEIQARMNENHARAEEKYAALMEMIGTLIAEKRAQPTQGTRSTTTSRNPRQRNSHTSLPRRSLRNLSPIATRL</sequence>
<dbReference type="EMBL" id="OZ034817">
    <property type="protein sequence ID" value="CAL1383560.1"/>
    <property type="molecule type" value="Genomic_DNA"/>
</dbReference>
<name>A0AAV2EDD7_9ROSI</name>
<proteinExistence type="predicted"/>
<keyword evidence="4" id="KW-1185">Reference proteome</keyword>
<evidence type="ECO:0000313" key="4">
    <source>
        <dbReference type="Proteomes" id="UP001497516"/>
    </source>
</evidence>
<gene>
    <name evidence="3" type="ORF">LTRI10_LOCUS24826</name>
</gene>
<evidence type="ECO:0000256" key="2">
    <source>
        <dbReference type="SAM" id="MobiDB-lite"/>
    </source>
</evidence>
<evidence type="ECO:0000313" key="3">
    <source>
        <dbReference type="EMBL" id="CAL1383560.1"/>
    </source>
</evidence>